<feature type="coiled-coil region" evidence="1">
    <location>
        <begin position="30"/>
        <end position="64"/>
    </location>
</feature>
<gene>
    <name evidence="3" type="ORF">QTP81_14965</name>
</gene>
<dbReference type="SUPFAM" id="SSF54975">
    <property type="entry name" value="Acylphosphatase/BLUF domain-like"/>
    <property type="match status" value="1"/>
</dbReference>
<evidence type="ECO:0000313" key="4">
    <source>
        <dbReference type="Proteomes" id="UP001234343"/>
    </source>
</evidence>
<dbReference type="RefSeq" id="WP_289366589.1">
    <property type="nucleotide sequence ID" value="NZ_JAUCBP010000012.1"/>
</dbReference>
<evidence type="ECO:0000313" key="3">
    <source>
        <dbReference type="EMBL" id="MDM7861902.1"/>
    </source>
</evidence>
<dbReference type="SMART" id="SM01034">
    <property type="entry name" value="BLUF"/>
    <property type="match status" value="1"/>
</dbReference>
<dbReference type="InterPro" id="IPR036046">
    <property type="entry name" value="Acylphosphatase-like_dom_sf"/>
</dbReference>
<dbReference type="Proteomes" id="UP001234343">
    <property type="component" value="Unassembled WGS sequence"/>
</dbReference>
<protein>
    <submittedName>
        <fullName evidence="3">BLUF domain-containing protein</fullName>
    </submittedName>
</protein>
<accession>A0ABT7T284</accession>
<dbReference type="Pfam" id="PF04940">
    <property type="entry name" value="BLUF"/>
    <property type="match status" value="1"/>
</dbReference>
<keyword evidence="4" id="KW-1185">Reference proteome</keyword>
<evidence type="ECO:0000256" key="1">
    <source>
        <dbReference type="SAM" id="Coils"/>
    </source>
</evidence>
<dbReference type="InterPro" id="IPR007024">
    <property type="entry name" value="BLUF_domain"/>
</dbReference>
<reference evidence="3 4" key="1">
    <citation type="submission" date="2023-06" db="EMBL/GenBank/DDBJ databases">
        <title>Alteromonas sp. ASW11-36 isolated from intertidal sand.</title>
        <authorList>
            <person name="Li Y."/>
        </authorList>
    </citation>
    <scope>NUCLEOTIDE SEQUENCE [LARGE SCALE GENOMIC DNA]</scope>
    <source>
        <strain evidence="3 4">ASW11-36</strain>
    </source>
</reference>
<evidence type="ECO:0000259" key="2">
    <source>
        <dbReference type="PROSITE" id="PS50925"/>
    </source>
</evidence>
<name>A0ABT7T284_9ALTE</name>
<dbReference type="Gene3D" id="3.30.70.100">
    <property type="match status" value="1"/>
</dbReference>
<sequence length="211" mass="23835">MQLFRKHLHTLANLAMPIGGKLTLMRIGRLERSDKQLEQIEQKVEELTAAIANARQEVISIENDENALFEITYISRASESVIKNPQSALDGISEKAITYNHLNGIGGFLVYIDGHYFQRIEGPKNRIRHLIANILLDPRHTELNVISSGYLSDKSFRRWNSTLCQLLTGDEASVKTVRDLIKLSSNKMNSVESLALLNTILDKFWDEASEG</sequence>
<dbReference type="PROSITE" id="PS50925">
    <property type="entry name" value="BLUF"/>
    <property type="match status" value="1"/>
</dbReference>
<organism evidence="3 4">
    <name type="scientific">Alteromonas arenosi</name>
    <dbReference type="NCBI Taxonomy" id="3055817"/>
    <lineage>
        <taxon>Bacteria</taxon>
        <taxon>Pseudomonadati</taxon>
        <taxon>Pseudomonadota</taxon>
        <taxon>Gammaproteobacteria</taxon>
        <taxon>Alteromonadales</taxon>
        <taxon>Alteromonadaceae</taxon>
        <taxon>Alteromonas/Salinimonas group</taxon>
        <taxon>Alteromonas</taxon>
    </lineage>
</organism>
<feature type="domain" description="BLUF" evidence="2">
    <location>
        <begin position="68"/>
        <end position="162"/>
    </location>
</feature>
<keyword evidence="1" id="KW-0175">Coiled coil</keyword>
<proteinExistence type="predicted"/>
<dbReference type="EMBL" id="JAUCBP010000012">
    <property type="protein sequence ID" value="MDM7861902.1"/>
    <property type="molecule type" value="Genomic_DNA"/>
</dbReference>
<comment type="caution">
    <text evidence="3">The sequence shown here is derived from an EMBL/GenBank/DDBJ whole genome shotgun (WGS) entry which is preliminary data.</text>
</comment>